<feature type="signal peptide" evidence="1">
    <location>
        <begin position="1"/>
        <end position="19"/>
    </location>
</feature>
<dbReference type="EMBL" id="CAAHFH010000002">
    <property type="protein sequence ID" value="VGO21004.1"/>
    <property type="molecule type" value="Genomic_DNA"/>
</dbReference>
<proteinExistence type="predicted"/>
<dbReference type="Gene3D" id="3.40.1260.10">
    <property type="entry name" value="DsrEFH-like"/>
    <property type="match status" value="1"/>
</dbReference>
<keyword evidence="3" id="KW-1185">Reference proteome</keyword>
<keyword evidence="1" id="KW-0732">Signal</keyword>
<protein>
    <submittedName>
        <fullName evidence="2">Uncharacterized protein</fullName>
    </submittedName>
</protein>
<sequence length="145" mass="16162">MKKLLLIMLMVLGVVFAGAQKSEPKGKYAIVLQAGNETNEGMARAIHALLYARELAEGGYTVVLIFDGAGTGWANELRKPENPLHKHYVKIKELGMVEEICDYCAEQFGVKDQLTEQQRNLLVGDYDGHPSLVKWIEKGYQVVVL</sequence>
<accession>A0A6C2UNV8</accession>
<evidence type="ECO:0000256" key="1">
    <source>
        <dbReference type="SAM" id="SignalP"/>
    </source>
</evidence>
<organism evidence="2 3">
    <name type="scientific">Pontiella sulfatireligans</name>
    <dbReference type="NCBI Taxonomy" id="2750658"/>
    <lineage>
        <taxon>Bacteria</taxon>
        <taxon>Pseudomonadati</taxon>
        <taxon>Kiritimatiellota</taxon>
        <taxon>Kiritimatiellia</taxon>
        <taxon>Kiritimatiellales</taxon>
        <taxon>Pontiellaceae</taxon>
        <taxon>Pontiella</taxon>
    </lineage>
</organism>
<evidence type="ECO:0000313" key="3">
    <source>
        <dbReference type="Proteomes" id="UP000346198"/>
    </source>
</evidence>
<dbReference type="InterPro" id="IPR003787">
    <property type="entry name" value="Sulphur_relay_DsrE/F-like"/>
</dbReference>
<gene>
    <name evidence="2" type="ORF">SCARR_03073</name>
</gene>
<feature type="chain" id="PRO_5025398973" evidence="1">
    <location>
        <begin position="20"/>
        <end position="145"/>
    </location>
</feature>
<dbReference type="InterPro" id="IPR027396">
    <property type="entry name" value="DsrEFH-like"/>
</dbReference>
<dbReference type="AlphaFoldDB" id="A0A6C2UNV8"/>
<dbReference type="Proteomes" id="UP000346198">
    <property type="component" value="Unassembled WGS sequence"/>
</dbReference>
<name>A0A6C2UNV8_9BACT</name>
<dbReference type="Pfam" id="PF02635">
    <property type="entry name" value="DsrE"/>
    <property type="match status" value="1"/>
</dbReference>
<evidence type="ECO:0000313" key="2">
    <source>
        <dbReference type="EMBL" id="VGO21004.1"/>
    </source>
</evidence>
<dbReference type="RefSeq" id="WP_168433340.1">
    <property type="nucleotide sequence ID" value="NZ_CAAHFH010000002.1"/>
</dbReference>
<reference evidence="2 3" key="1">
    <citation type="submission" date="2019-04" db="EMBL/GenBank/DDBJ databases">
        <authorList>
            <person name="Van Vliet M D."/>
        </authorList>
    </citation>
    <scope>NUCLEOTIDE SEQUENCE [LARGE SCALE GENOMIC DNA]</scope>
    <source>
        <strain evidence="2 3">F21</strain>
    </source>
</reference>
<dbReference type="SUPFAM" id="SSF75169">
    <property type="entry name" value="DsrEFH-like"/>
    <property type="match status" value="1"/>
</dbReference>